<feature type="transmembrane region" description="Helical" evidence="1">
    <location>
        <begin position="87"/>
        <end position="105"/>
    </location>
</feature>
<organism evidence="2 3">
    <name type="scientific">Pseudoalteromonas atlantica</name>
    <name type="common">Alteromonas atlantica</name>
    <dbReference type="NCBI Taxonomy" id="288"/>
    <lineage>
        <taxon>Bacteria</taxon>
        <taxon>Pseudomonadati</taxon>
        <taxon>Pseudomonadota</taxon>
        <taxon>Gammaproteobacteria</taxon>
        <taxon>Alteromonadales</taxon>
        <taxon>Pseudoalteromonadaceae</taxon>
        <taxon>Pseudoalteromonas</taxon>
    </lineage>
</organism>
<feature type="transmembrane region" description="Helical" evidence="1">
    <location>
        <begin position="6"/>
        <end position="27"/>
    </location>
</feature>
<sequence>MLILILLNVVLILFPTVISYFIARNYAKTAKSTNKGAYIRAVLWPSVFSWTIFAAFGHGAIIFPLPSILAAVLYFCFYGERDVYYNPHVLLSPTIPIAVYLISYFKCKKAANKELTP</sequence>
<evidence type="ECO:0000313" key="3">
    <source>
        <dbReference type="Proteomes" id="UP000321189"/>
    </source>
</evidence>
<keyword evidence="1" id="KW-0812">Transmembrane</keyword>
<reference evidence="2 3" key="1">
    <citation type="submission" date="2019-07" db="EMBL/GenBank/DDBJ databases">
        <title>Whole genome shotgun sequence of Pseudoalteromonas atlantica NBRC 103033.</title>
        <authorList>
            <person name="Hosoyama A."/>
            <person name="Uohara A."/>
            <person name="Ohji S."/>
            <person name="Ichikawa N."/>
        </authorList>
    </citation>
    <scope>NUCLEOTIDE SEQUENCE [LARGE SCALE GENOMIC DNA]</scope>
    <source>
        <strain evidence="2 3">NBRC 103033</strain>
    </source>
</reference>
<evidence type="ECO:0000313" key="2">
    <source>
        <dbReference type="EMBL" id="GEK74870.1"/>
    </source>
</evidence>
<keyword evidence="3" id="KW-1185">Reference proteome</keyword>
<dbReference type="EMBL" id="BJUT01000001">
    <property type="protein sequence ID" value="GEK74870.1"/>
    <property type="molecule type" value="Genomic_DNA"/>
</dbReference>
<keyword evidence="1" id="KW-1133">Transmembrane helix</keyword>
<evidence type="ECO:0000256" key="1">
    <source>
        <dbReference type="SAM" id="Phobius"/>
    </source>
</evidence>
<comment type="caution">
    <text evidence="2">The sequence shown here is derived from an EMBL/GenBank/DDBJ whole genome shotgun (WGS) entry which is preliminary data.</text>
</comment>
<accession>A0ABQ0U8Z7</accession>
<proteinExistence type="predicted"/>
<name>A0ABQ0U8Z7_PSEAF</name>
<dbReference type="Proteomes" id="UP000321189">
    <property type="component" value="Unassembled WGS sequence"/>
</dbReference>
<keyword evidence="1" id="KW-0472">Membrane</keyword>
<gene>
    <name evidence="2" type="ORF">PAT01_01740</name>
</gene>
<feature type="transmembrane region" description="Helical" evidence="1">
    <location>
        <begin position="47"/>
        <end position="75"/>
    </location>
</feature>
<protein>
    <submittedName>
        <fullName evidence="2">Uncharacterized protein</fullName>
    </submittedName>
</protein>